<feature type="transmembrane region" description="Helical" evidence="1">
    <location>
        <begin position="41"/>
        <end position="60"/>
    </location>
</feature>
<evidence type="ECO:0000313" key="2">
    <source>
        <dbReference type="EMBL" id="MEE4594645.1"/>
    </source>
</evidence>
<keyword evidence="3" id="KW-1185">Reference proteome</keyword>
<name>A0ABU7PZV2_9ACTN</name>
<sequence>MFPRVASPRFLALAGTVVLWASAFPAIRIGIDGLGVAGLSFLRLVVAALALTLVAPFTGVRLPRRRDLPMVALSGATGMTALPETTAPLSLHPLVRPVSRTLFTVSRAGTGDRPDLRHVLELLRDLVPGPDGDGDATPRG</sequence>
<dbReference type="EMBL" id="JAZBJO010000013">
    <property type="protein sequence ID" value="MEE4594645.1"/>
    <property type="molecule type" value="Genomic_DNA"/>
</dbReference>
<gene>
    <name evidence="2" type="ORF">V2J94_22620</name>
</gene>
<keyword evidence="1" id="KW-0472">Membrane</keyword>
<proteinExistence type="predicted"/>
<evidence type="ECO:0000313" key="3">
    <source>
        <dbReference type="Proteomes" id="UP001354709"/>
    </source>
</evidence>
<dbReference type="Proteomes" id="UP001354709">
    <property type="component" value="Unassembled WGS sequence"/>
</dbReference>
<dbReference type="PANTHER" id="PTHR12715:SF4">
    <property type="entry name" value="EAMA DOMAIN-CONTAINING PROTEIN"/>
    <property type="match status" value="1"/>
</dbReference>
<keyword evidence="1" id="KW-0812">Transmembrane</keyword>
<comment type="caution">
    <text evidence="2">The sequence shown here is derived from an EMBL/GenBank/DDBJ whole genome shotgun (WGS) entry which is preliminary data.</text>
</comment>
<dbReference type="InterPro" id="IPR052756">
    <property type="entry name" value="Alkyne_AA_exporter"/>
</dbReference>
<evidence type="ECO:0000256" key="1">
    <source>
        <dbReference type="SAM" id="Phobius"/>
    </source>
</evidence>
<keyword evidence="1" id="KW-1133">Transmembrane helix</keyword>
<dbReference type="PANTHER" id="PTHR12715">
    <property type="entry name" value="TRANSPORTER, DRUG/METABOLITE EXPORTER FAMILY"/>
    <property type="match status" value="1"/>
</dbReference>
<reference evidence="2 3" key="1">
    <citation type="submission" date="2023-11" db="EMBL/GenBank/DDBJ databases">
        <title>30 novel species of actinomycetes from the DSMZ collection.</title>
        <authorList>
            <person name="Nouioui I."/>
        </authorList>
    </citation>
    <scope>NUCLEOTIDE SEQUENCE [LARGE SCALE GENOMIC DNA]</scope>
    <source>
        <strain evidence="2 3">DSM 41524</strain>
    </source>
</reference>
<protein>
    <submittedName>
        <fullName evidence="2">EamA family transporter</fullName>
    </submittedName>
</protein>
<accession>A0ABU7PZV2</accession>
<dbReference type="RefSeq" id="WP_330811007.1">
    <property type="nucleotide sequence ID" value="NZ_JAZBJO010000013.1"/>
</dbReference>
<organism evidence="2 3">
    <name type="scientific">Streptomyces asiaticus subsp. ignotus</name>
    <dbReference type="NCBI Taxonomy" id="3098222"/>
    <lineage>
        <taxon>Bacteria</taxon>
        <taxon>Bacillati</taxon>
        <taxon>Actinomycetota</taxon>
        <taxon>Actinomycetes</taxon>
        <taxon>Kitasatosporales</taxon>
        <taxon>Streptomycetaceae</taxon>
        <taxon>Streptomyces</taxon>
        <taxon>Streptomyces violaceusniger group</taxon>
    </lineage>
</organism>